<dbReference type="Proteomes" id="UP000887579">
    <property type="component" value="Unplaced"/>
</dbReference>
<reference evidence="2" key="1">
    <citation type="submission" date="2022-11" db="UniProtKB">
        <authorList>
            <consortium name="WormBaseParasite"/>
        </authorList>
    </citation>
    <scope>IDENTIFICATION</scope>
</reference>
<evidence type="ECO:0000313" key="1">
    <source>
        <dbReference type="Proteomes" id="UP000887579"/>
    </source>
</evidence>
<evidence type="ECO:0000313" key="2">
    <source>
        <dbReference type="WBParaSite" id="ES5_v2.g15502.t1"/>
    </source>
</evidence>
<proteinExistence type="predicted"/>
<sequence>MVFSTVEVKFNGSTYIIESIPLKYDEAQNACKEIGANLAPIFDESTNFFLSNSFISSNITDFWTGGKTEDGIEWTWTLSTYHFNYTSWDISEPKKSPNKSCLASSTPYGKWSSQDCEKEKPYVCKMELSLQHISINDKGFEECPMGWFYASSTKSCIGLSYTRQNKTIITDWESAERHCNSFMAHLPSIHNIQEFRIIQNYIIFAQQSIWLGLKYGTNNQWAWSDNSKVDFLPWYFEKGYPTNMDISCGRADLSFMTNQNCNSAAAILCKMPAFFSNVYKQLY</sequence>
<accession>A0AC34FDN6</accession>
<organism evidence="1 2">
    <name type="scientific">Panagrolaimus sp. ES5</name>
    <dbReference type="NCBI Taxonomy" id="591445"/>
    <lineage>
        <taxon>Eukaryota</taxon>
        <taxon>Metazoa</taxon>
        <taxon>Ecdysozoa</taxon>
        <taxon>Nematoda</taxon>
        <taxon>Chromadorea</taxon>
        <taxon>Rhabditida</taxon>
        <taxon>Tylenchina</taxon>
        <taxon>Panagrolaimomorpha</taxon>
        <taxon>Panagrolaimoidea</taxon>
        <taxon>Panagrolaimidae</taxon>
        <taxon>Panagrolaimus</taxon>
    </lineage>
</organism>
<dbReference type="WBParaSite" id="ES5_v2.g15502.t1">
    <property type="protein sequence ID" value="ES5_v2.g15502.t1"/>
    <property type="gene ID" value="ES5_v2.g15502"/>
</dbReference>
<protein>
    <submittedName>
        <fullName evidence="2">C-type lectin domain-containing protein</fullName>
    </submittedName>
</protein>
<name>A0AC34FDN6_9BILA</name>